<organism evidence="2 3">
    <name type="scientific">Oryza sativa subsp. japonica</name>
    <name type="common">Rice</name>
    <dbReference type="NCBI Taxonomy" id="39947"/>
    <lineage>
        <taxon>Eukaryota</taxon>
        <taxon>Viridiplantae</taxon>
        <taxon>Streptophyta</taxon>
        <taxon>Embryophyta</taxon>
        <taxon>Tracheophyta</taxon>
        <taxon>Spermatophyta</taxon>
        <taxon>Magnoliopsida</taxon>
        <taxon>Liliopsida</taxon>
        <taxon>Poales</taxon>
        <taxon>Poaceae</taxon>
        <taxon>BOP clade</taxon>
        <taxon>Oryzoideae</taxon>
        <taxon>Oryzeae</taxon>
        <taxon>Oryzinae</taxon>
        <taxon>Oryza</taxon>
        <taxon>Oryza sativa</taxon>
    </lineage>
</organism>
<reference evidence="3" key="2">
    <citation type="journal article" date="2008" name="Nucleic Acids Res.">
        <title>The rice annotation project database (RAP-DB): 2008 update.</title>
        <authorList>
            <consortium name="The rice annotation project (RAP)"/>
        </authorList>
    </citation>
    <scope>GENOME REANNOTATION</scope>
    <source>
        <strain evidence="3">cv. Nipponbare</strain>
    </source>
</reference>
<feature type="compositionally biased region" description="Polar residues" evidence="1">
    <location>
        <begin position="533"/>
        <end position="545"/>
    </location>
</feature>
<feature type="compositionally biased region" description="Basic and acidic residues" evidence="1">
    <location>
        <begin position="473"/>
        <end position="482"/>
    </location>
</feature>
<dbReference type="AlphaFoldDB" id="Q75LZ4"/>
<gene>
    <name evidence="2" type="ORF">P0676G05.17</name>
</gene>
<evidence type="ECO:0000313" key="3">
    <source>
        <dbReference type="Proteomes" id="UP000000763"/>
    </source>
</evidence>
<evidence type="ECO:0008006" key="4">
    <source>
        <dbReference type="Google" id="ProtNLM"/>
    </source>
</evidence>
<dbReference type="Proteomes" id="UP000000763">
    <property type="component" value="Chromosome 5"/>
</dbReference>
<feature type="region of interest" description="Disordered" evidence="1">
    <location>
        <begin position="585"/>
        <end position="617"/>
    </location>
</feature>
<protein>
    <recommendedName>
        <fullName evidence="4">Retrotransposon protein, putative, Ty3-gypsy subclass</fullName>
    </recommendedName>
</protein>
<proteinExistence type="predicted"/>
<dbReference type="PANTHER" id="PTHR33223:SF11">
    <property type="entry name" value="ELEMENT PROTEIN, PUTATIVE-RELATED"/>
    <property type="match status" value="1"/>
</dbReference>
<dbReference type="EMBL" id="AC087425">
    <property type="protein sequence ID" value="AAS55763.3"/>
    <property type="molecule type" value="Genomic_DNA"/>
</dbReference>
<feature type="region of interest" description="Disordered" evidence="1">
    <location>
        <begin position="670"/>
        <end position="708"/>
    </location>
</feature>
<name>Q75LZ4_ORYSJ</name>
<evidence type="ECO:0000313" key="2">
    <source>
        <dbReference type="EMBL" id="AAS55763.3"/>
    </source>
</evidence>
<feature type="region of interest" description="Disordered" evidence="1">
    <location>
        <begin position="509"/>
        <end position="547"/>
    </location>
</feature>
<feature type="compositionally biased region" description="Polar residues" evidence="1">
    <location>
        <begin position="672"/>
        <end position="682"/>
    </location>
</feature>
<evidence type="ECO:0000256" key="1">
    <source>
        <dbReference type="SAM" id="MobiDB-lite"/>
    </source>
</evidence>
<reference evidence="3" key="1">
    <citation type="journal article" date="2005" name="Nature">
        <title>The map-based sequence of the rice genome.</title>
        <authorList>
            <consortium name="International rice genome sequencing project (IRGSP)"/>
            <person name="Matsumoto T."/>
            <person name="Wu J."/>
            <person name="Kanamori H."/>
            <person name="Katayose Y."/>
            <person name="Fujisawa M."/>
            <person name="Namiki N."/>
            <person name="Mizuno H."/>
            <person name="Yamamoto K."/>
            <person name="Antonio B.A."/>
            <person name="Baba T."/>
            <person name="Sakata K."/>
            <person name="Nagamura Y."/>
            <person name="Aoki H."/>
            <person name="Arikawa K."/>
            <person name="Arita K."/>
            <person name="Bito T."/>
            <person name="Chiden Y."/>
            <person name="Fujitsuka N."/>
            <person name="Fukunaka R."/>
            <person name="Hamada M."/>
            <person name="Harada C."/>
            <person name="Hayashi A."/>
            <person name="Hijishita S."/>
            <person name="Honda M."/>
            <person name="Hosokawa S."/>
            <person name="Ichikawa Y."/>
            <person name="Idonuma A."/>
            <person name="Iijima M."/>
            <person name="Ikeda M."/>
            <person name="Ikeno M."/>
            <person name="Ito K."/>
            <person name="Ito S."/>
            <person name="Ito T."/>
            <person name="Ito Y."/>
            <person name="Ito Y."/>
            <person name="Iwabuchi A."/>
            <person name="Kamiya K."/>
            <person name="Karasawa W."/>
            <person name="Kurita K."/>
            <person name="Katagiri S."/>
            <person name="Kikuta A."/>
            <person name="Kobayashi H."/>
            <person name="Kobayashi N."/>
            <person name="Machita K."/>
            <person name="Maehara T."/>
            <person name="Masukawa M."/>
            <person name="Mizubayashi T."/>
            <person name="Mukai Y."/>
            <person name="Nagasaki H."/>
            <person name="Nagata Y."/>
            <person name="Naito S."/>
            <person name="Nakashima M."/>
            <person name="Nakama Y."/>
            <person name="Nakamichi Y."/>
            <person name="Nakamura M."/>
            <person name="Meguro A."/>
            <person name="Negishi M."/>
            <person name="Ohta I."/>
            <person name="Ohta T."/>
            <person name="Okamoto M."/>
            <person name="Ono N."/>
            <person name="Saji S."/>
            <person name="Sakaguchi M."/>
            <person name="Sakai K."/>
            <person name="Shibata M."/>
            <person name="Shimokawa T."/>
            <person name="Song J."/>
            <person name="Takazaki Y."/>
            <person name="Terasawa K."/>
            <person name="Tsugane M."/>
            <person name="Tsuji K."/>
            <person name="Ueda S."/>
            <person name="Waki K."/>
            <person name="Yamagata H."/>
            <person name="Yamamoto M."/>
            <person name="Yamamoto S."/>
            <person name="Yamane H."/>
            <person name="Yoshiki S."/>
            <person name="Yoshihara R."/>
            <person name="Yukawa K."/>
            <person name="Zhong H."/>
            <person name="Yano M."/>
            <person name="Yuan Q."/>
            <person name="Ouyang S."/>
            <person name="Liu J."/>
            <person name="Jones K.M."/>
            <person name="Gansberger K."/>
            <person name="Moffat K."/>
            <person name="Hill J."/>
            <person name="Bera J."/>
            <person name="Fadrosh D."/>
            <person name="Jin S."/>
            <person name="Johri S."/>
            <person name="Kim M."/>
            <person name="Overton L."/>
            <person name="Reardon M."/>
            <person name="Tsitrin T."/>
            <person name="Vuong H."/>
            <person name="Weaver B."/>
            <person name="Ciecko A."/>
            <person name="Tallon L."/>
            <person name="Jackson J."/>
            <person name="Pai G."/>
            <person name="Aken S.V."/>
            <person name="Utterback T."/>
            <person name="Reidmuller S."/>
            <person name="Feldblyum T."/>
            <person name="Hsiao J."/>
            <person name="Zismann V."/>
            <person name="Iobst S."/>
            <person name="de Vazeille A.R."/>
            <person name="Buell C.R."/>
            <person name="Ying K."/>
            <person name="Li Y."/>
            <person name="Lu T."/>
            <person name="Huang Y."/>
            <person name="Zhao Q."/>
            <person name="Feng Q."/>
            <person name="Zhang L."/>
            <person name="Zhu J."/>
            <person name="Weng Q."/>
            <person name="Mu J."/>
            <person name="Lu Y."/>
            <person name="Fan D."/>
            <person name="Liu Y."/>
            <person name="Guan J."/>
            <person name="Zhang Y."/>
            <person name="Yu S."/>
            <person name="Liu X."/>
            <person name="Zhang Y."/>
            <person name="Hong G."/>
            <person name="Han B."/>
            <person name="Choisne N."/>
            <person name="Demange N."/>
            <person name="Orjeda G."/>
            <person name="Samain S."/>
            <person name="Cattolico L."/>
            <person name="Pelletier E."/>
            <person name="Couloux A."/>
            <person name="Segurens B."/>
            <person name="Wincker P."/>
            <person name="D'Hont A."/>
            <person name="Scarpelli C."/>
            <person name="Weissenbach J."/>
            <person name="Salanoubat M."/>
            <person name="Quetier F."/>
            <person name="Yu Y."/>
            <person name="Kim H.R."/>
            <person name="Rambo T."/>
            <person name="Currie J."/>
            <person name="Collura K."/>
            <person name="Luo M."/>
            <person name="Yang T."/>
            <person name="Ammiraju J.S.S."/>
            <person name="Engler F."/>
            <person name="Soderlund C."/>
            <person name="Wing R.A."/>
            <person name="Palmer L.E."/>
            <person name="de la Bastide M."/>
            <person name="Spiegel L."/>
            <person name="Nascimento L."/>
            <person name="Zutavern T."/>
            <person name="O'Shaughnessy A."/>
            <person name="Dike S."/>
            <person name="Dedhia N."/>
            <person name="Preston R."/>
            <person name="Balija V."/>
            <person name="McCombie W.R."/>
            <person name="Chow T."/>
            <person name="Chen H."/>
            <person name="Chung M."/>
            <person name="Chen C."/>
            <person name="Shaw J."/>
            <person name="Wu H."/>
            <person name="Hsiao K."/>
            <person name="Chao Y."/>
            <person name="Chu M."/>
            <person name="Cheng C."/>
            <person name="Hour A."/>
            <person name="Lee P."/>
            <person name="Lin S."/>
            <person name="Lin Y."/>
            <person name="Liou J."/>
            <person name="Liu S."/>
            <person name="Hsing Y."/>
            <person name="Raghuvanshi S."/>
            <person name="Mohanty A."/>
            <person name="Bharti A.K."/>
            <person name="Gaur A."/>
            <person name="Gupta V."/>
            <person name="Kumar D."/>
            <person name="Ravi V."/>
            <person name="Vij S."/>
            <person name="Kapur A."/>
            <person name="Khurana P."/>
            <person name="Khurana P."/>
            <person name="Khurana J.P."/>
            <person name="Tyagi A.K."/>
            <person name="Gaikwad K."/>
            <person name="Singh A."/>
            <person name="Dalal V."/>
            <person name="Srivastava S."/>
            <person name="Dixit A."/>
            <person name="Pal A.K."/>
            <person name="Ghazi I.A."/>
            <person name="Yadav M."/>
            <person name="Pandit A."/>
            <person name="Bhargava A."/>
            <person name="Sureshbabu K."/>
            <person name="Batra K."/>
            <person name="Sharma T.R."/>
            <person name="Mohapatra T."/>
            <person name="Singh N.K."/>
            <person name="Messing J."/>
            <person name="Nelson A.B."/>
            <person name="Fuks G."/>
            <person name="Kavchok S."/>
            <person name="Keizer G."/>
            <person name="Linton E."/>
            <person name="Llaca V."/>
            <person name="Song R."/>
            <person name="Tanyolac B."/>
            <person name="Young S."/>
            <person name="Ho-Il K."/>
            <person name="Hahn J.H."/>
            <person name="Sangsakoo G."/>
            <person name="Vanavichit A."/>
            <person name="de Mattos Luiz.A.T."/>
            <person name="Zimmer P.D."/>
            <person name="Malone G."/>
            <person name="Dellagostin O."/>
            <person name="de Oliveira A.C."/>
            <person name="Bevan M."/>
            <person name="Bancroft I."/>
            <person name="Minx P."/>
            <person name="Cordum H."/>
            <person name="Wilson R."/>
            <person name="Cheng Z."/>
            <person name="Jin W."/>
            <person name="Jiang J."/>
            <person name="Leong S.A."/>
            <person name="Iwama H."/>
            <person name="Gojobori T."/>
            <person name="Itoh T."/>
            <person name="Niimura Y."/>
            <person name="Fujii Y."/>
            <person name="Habara T."/>
            <person name="Sakai H."/>
            <person name="Sato Y."/>
            <person name="Wilson G."/>
            <person name="Kumar K."/>
            <person name="McCouch S."/>
            <person name="Juretic N."/>
            <person name="Hoen D."/>
            <person name="Wright S."/>
            <person name="Bruskiewich R."/>
            <person name="Bureau T."/>
            <person name="Miyao A."/>
            <person name="Hirochika H."/>
            <person name="Nishikawa T."/>
            <person name="Kadowaki K."/>
            <person name="Sugiura M."/>
            <person name="Burr B."/>
            <person name="Sasaki T."/>
        </authorList>
    </citation>
    <scope>NUCLEOTIDE SEQUENCE [LARGE SCALE GENOMIC DNA]</scope>
    <source>
        <strain evidence="3">cv. Nipponbare</strain>
    </source>
</reference>
<accession>Q75LZ4</accession>
<sequence length="796" mass="88891">MTKPSSKTEAEPSNVMLVTLDDFEGEDRKTMEEYINELTREALMRATTRTRQGVIIKPGPRPKLAPDMAQSEQKFHDYFHTNETELKLFDLTSVRHKYNESIADYIERFRDIKSRCFSLRITDKDLANIAYDGLLDSIKEKLNGQIFLDIDHVLHEALAQESRVDDNSLNTSLYDSAISCVAEPSDDSDCVKNLCNDAITIIAEPNVGSDYLASVDNNAITIIAESSDDSDCVTSLDNDGIAEPSNGLDCVASLENNIIKNIAELSDGSDCITSESEIALSPKTESQIGHVDVGKDNDNVLRDSGEIESKVAMHTYQRPYPEHVDSVPYPQGFEVPNFTKFTGENAMTTIEHIGRFIDQCGKAGSDDLLKLKLFPLSLSNFASTWYSLLAPSSICTWSQMEHEFHDYFKDARLMEKRPVDDSSVTCETISVTSMPKTGIVSDPLPVSPIDVDKKKGKSVIIGDLRPKNRIKNAKAEDHKVAKDGSSNSQKTKKPKLTFEMLMAKYKKGLAGQRFDNQTSDSKRLRSSRRKRFGQTSKKSEPSTIPTPYKPPVVMPWYPYPMSLYGYPFMYYMPWMPQFSTPFHQGWEESPRSVPNHSSNSRQDRFPQKNRSGGSKVKKVWVRKEAKAPEVVAVKEESQDVHVPTGDAAKIVQVEKTEAGAVTVNVGGLTEASGRSNRQTTAAGLTGPRGRSNRGALEKSGKIESNIGASTSTKNIKNHCLAPRKQPQPKWIPSGLSRSQKRRLQRLRAIGWALVFIGQIYPSPSKWHWFVLVAMDYFTKWAEAVPLENITYAEANG</sequence>
<dbReference type="PANTHER" id="PTHR33223">
    <property type="entry name" value="CCHC-TYPE DOMAIN-CONTAINING PROTEIN"/>
    <property type="match status" value="1"/>
</dbReference>
<feature type="region of interest" description="Disordered" evidence="1">
    <location>
        <begin position="462"/>
        <end position="493"/>
    </location>
</feature>